<gene>
    <name evidence="1" type="ORF">CFBP5473_19275</name>
</gene>
<evidence type="ECO:0000313" key="2">
    <source>
        <dbReference type="Proteomes" id="UP000298545"/>
    </source>
</evidence>
<dbReference type="AlphaFoldDB" id="A0A4D7DYW8"/>
<dbReference type="EMBL" id="CP039692">
    <property type="protein sequence ID" value="QCJ00080.1"/>
    <property type="molecule type" value="Genomic_DNA"/>
</dbReference>
<protein>
    <submittedName>
        <fullName evidence="1">Response regulator</fullName>
    </submittedName>
</protein>
<reference evidence="1 2" key="1">
    <citation type="submission" date="2019-04" db="EMBL/GenBank/DDBJ databases">
        <title>Complete genome sequence of Agrobacterium larrymoorei CFBP5473.</title>
        <authorList>
            <person name="Haryono M."/>
            <person name="Chou L."/>
            <person name="Lin Y.-C."/>
            <person name="Lai E.-M."/>
            <person name="Kuo C.-H."/>
        </authorList>
    </citation>
    <scope>NUCLEOTIDE SEQUENCE [LARGE SCALE GENOMIC DNA]</scope>
    <source>
        <strain evidence="1 2">CFBP5473</strain>
    </source>
</reference>
<dbReference type="InterPro" id="IPR011006">
    <property type="entry name" value="CheY-like_superfamily"/>
</dbReference>
<evidence type="ECO:0000313" key="1">
    <source>
        <dbReference type="EMBL" id="QCJ00080.1"/>
    </source>
</evidence>
<dbReference type="SUPFAM" id="SSF52172">
    <property type="entry name" value="CheY-like"/>
    <property type="match status" value="1"/>
</dbReference>
<dbReference type="Proteomes" id="UP000298545">
    <property type="component" value="Chromosome linear"/>
</dbReference>
<dbReference type="KEGG" id="alf:CFBP5473_19275"/>
<accession>A0A4D7DYW8</accession>
<name>A0A4D7DYW8_9HYPH</name>
<proteinExistence type="predicted"/>
<organism evidence="1 2">
    <name type="scientific">Agrobacterium larrymoorei</name>
    <dbReference type="NCBI Taxonomy" id="160699"/>
    <lineage>
        <taxon>Bacteria</taxon>
        <taxon>Pseudomonadati</taxon>
        <taxon>Pseudomonadota</taxon>
        <taxon>Alphaproteobacteria</taxon>
        <taxon>Hyphomicrobiales</taxon>
        <taxon>Rhizobiaceae</taxon>
        <taxon>Rhizobium/Agrobacterium group</taxon>
        <taxon>Agrobacterium</taxon>
    </lineage>
</organism>
<dbReference type="Gene3D" id="3.40.50.2300">
    <property type="match status" value="1"/>
</dbReference>
<dbReference type="OrthoDB" id="8304377at2"/>
<dbReference type="STRING" id="1367849.GCA_000518585_01892"/>
<sequence length="161" mass="18307">MWLRIAVGFRMIEVLLVEDDPYKEKGLREAMLEILHEPKTALATSVQTAVTAIRLRSYKLVVLDMALPSHDRSLGNGNPRQMPSGGLEVLLNLNEKKRPDAVIIVTQYPEIEINNQLVPIDQVPIFLSAFLDVQLKGVIFYDEFDPGWRKEFQTILRGCFA</sequence>